<protein>
    <submittedName>
        <fullName evidence="5">HU family DNA-binding protein</fullName>
    </submittedName>
</protein>
<dbReference type="GO" id="GO:0003677">
    <property type="term" value="F:DNA binding"/>
    <property type="evidence" value="ECO:0007669"/>
    <property type="project" value="UniProtKB-KW"/>
</dbReference>
<gene>
    <name evidence="5" type="ORF">G0Q06_11460</name>
</gene>
<dbReference type="SUPFAM" id="SSF47729">
    <property type="entry name" value="IHF-like DNA-binding proteins"/>
    <property type="match status" value="1"/>
</dbReference>
<keyword evidence="3 5" id="KW-0238">DNA-binding</keyword>
<dbReference type="AlphaFoldDB" id="A0A6B2M446"/>
<dbReference type="RefSeq" id="WP_163966057.1">
    <property type="nucleotide sequence ID" value="NZ_JAAGNX010000003.1"/>
</dbReference>
<organism evidence="5 6">
    <name type="scientific">Oceanipulchritudo coccoides</name>
    <dbReference type="NCBI Taxonomy" id="2706888"/>
    <lineage>
        <taxon>Bacteria</taxon>
        <taxon>Pseudomonadati</taxon>
        <taxon>Verrucomicrobiota</taxon>
        <taxon>Opitutia</taxon>
        <taxon>Puniceicoccales</taxon>
        <taxon>Oceanipulchritudinaceae</taxon>
        <taxon>Oceanipulchritudo</taxon>
    </lineage>
</organism>
<dbReference type="Proteomes" id="UP000478417">
    <property type="component" value="Unassembled WGS sequence"/>
</dbReference>
<evidence type="ECO:0000256" key="2">
    <source>
        <dbReference type="ARBA" id="ARBA00023067"/>
    </source>
</evidence>
<keyword evidence="6" id="KW-1185">Reference proteome</keyword>
<dbReference type="InterPro" id="IPR010992">
    <property type="entry name" value="IHF-like_DNA-bd_dom_sf"/>
</dbReference>
<name>A0A6B2M446_9BACT</name>
<sequence length="91" mass="9684">MNKAQLVESVQKTLGGDTSKAAAERAVAAVIDGIEKGLKKDKEVQLIGFGTFKVAKRAARMGINPQSGEKIKIKASKTVKFKVGASLKEKI</sequence>
<dbReference type="GO" id="GO:0030261">
    <property type="term" value="P:chromosome condensation"/>
    <property type="evidence" value="ECO:0007669"/>
    <property type="project" value="UniProtKB-KW"/>
</dbReference>
<evidence type="ECO:0000313" key="6">
    <source>
        <dbReference type="Proteomes" id="UP000478417"/>
    </source>
</evidence>
<evidence type="ECO:0000313" key="5">
    <source>
        <dbReference type="EMBL" id="NDV63072.1"/>
    </source>
</evidence>
<dbReference type="PRINTS" id="PR01727">
    <property type="entry name" value="DNABINDINGHU"/>
</dbReference>
<evidence type="ECO:0000256" key="3">
    <source>
        <dbReference type="ARBA" id="ARBA00023125"/>
    </source>
</evidence>
<evidence type="ECO:0000256" key="1">
    <source>
        <dbReference type="ARBA" id="ARBA00010529"/>
    </source>
</evidence>
<dbReference type="GO" id="GO:0030527">
    <property type="term" value="F:structural constituent of chromatin"/>
    <property type="evidence" value="ECO:0007669"/>
    <property type="project" value="InterPro"/>
</dbReference>
<dbReference type="CDD" id="cd13831">
    <property type="entry name" value="HU"/>
    <property type="match status" value="1"/>
</dbReference>
<dbReference type="PANTHER" id="PTHR33175">
    <property type="entry name" value="DNA-BINDING PROTEIN HU"/>
    <property type="match status" value="1"/>
</dbReference>
<dbReference type="InterPro" id="IPR000119">
    <property type="entry name" value="Hist_DNA-bd"/>
</dbReference>
<dbReference type="Pfam" id="PF00216">
    <property type="entry name" value="Bac_DNA_binding"/>
    <property type="match status" value="1"/>
</dbReference>
<dbReference type="Gene3D" id="4.10.520.10">
    <property type="entry name" value="IHF-like DNA-binding proteins"/>
    <property type="match status" value="1"/>
</dbReference>
<comment type="similarity">
    <text evidence="1 4">Belongs to the bacterial histone-like protein family.</text>
</comment>
<dbReference type="SMART" id="SM00411">
    <property type="entry name" value="BHL"/>
    <property type="match status" value="1"/>
</dbReference>
<comment type="caution">
    <text evidence="5">The sequence shown here is derived from an EMBL/GenBank/DDBJ whole genome shotgun (WGS) entry which is preliminary data.</text>
</comment>
<reference evidence="5 6" key="1">
    <citation type="submission" date="2020-02" db="EMBL/GenBank/DDBJ databases">
        <title>Albibacoteraceae fam. nov., the first described family within the subdivision 4 Verrucomicrobia.</title>
        <authorList>
            <person name="Xi F."/>
        </authorList>
    </citation>
    <scope>NUCLEOTIDE SEQUENCE [LARGE SCALE GENOMIC DNA]</scope>
    <source>
        <strain evidence="5 6">CK1056</strain>
    </source>
</reference>
<proteinExistence type="inferred from homology"/>
<keyword evidence="2" id="KW-0226">DNA condensation</keyword>
<evidence type="ECO:0000256" key="4">
    <source>
        <dbReference type="RuleBase" id="RU003939"/>
    </source>
</evidence>
<dbReference type="EMBL" id="JAAGNX010000003">
    <property type="protein sequence ID" value="NDV63072.1"/>
    <property type="molecule type" value="Genomic_DNA"/>
</dbReference>
<dbReference type="PANTHER" id="PTHR33175:SF3">
    <property type="entry name" value="DNA-BINDING PROTEIN HU-BETA"/>
    <property type="match status" value="1"/>
</dbReference>
<dbReference type="GO" id="GO:0005829">
    <property type="term" value="C:cytosol"/>
    <property type="evidence" value="ECO:0007669"/>
    <property type="project" value="TreeGrafter"/>
</dbReference>
<accession>A0A6B2M446</accession>